<keyword evidence="3" id="KW-1185">Reference proteome</keyword>
<evidence type="ECO:0000313" key="3">
    <source>
        <dbReference type="Proteomes" id="UP001499947"/>
    </source>
</evidence>
<protein>
    <submittedName>
        <fullName evidence="2">Uncharacterized protein</fullName>
    </submittedName>
</protein>
<dbReference type="RefSeq" id="WP_211122852.1">
    <property type="nucleotide sequence ID" value="NZ_CP072941.1"/>
</dbReference>
<evidence type="ECO:0000313" key="2">
    <source>
        <dbReference type="EMBL" id="GAA1722072.1"/>
    </source>
</evidence>
<feature type="compositionally biased region" description="Basic and acidic residues" evidence="1">
    <location>
        <begin position="71"/>
        <end position="80"/>
    </location>
</feature>
<feature type="region of interest" description="Disordered" evidence="1">
    <location>
        <begin position="67"/>
        <end position="87"/>
    </location>
</feature>
<organism evidence="2 3">
    <name type="scientific">Streptomyces yatensis</name>
    <dbReference type="NCBI Taxonomy" id="155177"/>
    <lineage>
        <taxon>Bacteria</taxon>
        <taxon>Bacillati</taxon>
        <taxon>Actinomycetota</taxon>
        <taxon>Actinomycetes</taxon>
        <taxon>Kitasatosporales</taxon>
        <taxon>Streptomycetaceae</taxon>
        <taxon>Streptomyces</taxon>
        <taxon>Streptomyces violaceusniger group</taxon>
    </lineage>
</organism>
<name>A0ABN2JBT0_9ACTN</name>
<comment type="caution">
    <text evidence="2">The sequence shown here is derived from an EMBL/GenBank/DDBJ whole genome shotgun (WGS) entry which is preliminary data.</text>
</comment>
<evidence type="ECO:0000256" key="1">
    <source>
        <dbReference type="SAM" id="MobiDB-lite"/>
    </source>
</evidence>
<sequence>MDLAPRDLPRLASFLVDITTGRAFPEKRPRLVDNDLSRWLPASGAGAFFTTSVRFAFDQQFTPRAFLTRHPGRDRPREIEEGGGVPRGPELSFRLHLRTAVEGGLTTMIIALCAPASFSPTAAEHTAAGDHP</sequence>
<accession>A0ABN2JBT0</accession>
<gene>
    <name evidence="2" type="ORF">GCM10009680_74770</name>
</gene>
<dbReference type="Proteomes" id="UP001499947">
    <property type="component" value="Unassembled WGS sequence"/>
</dbReference>
<reference evidence="2 3" key="1">
    <citation type="journal article" date="2019" name="Int. J. Syst. Evol. Microbiol.">
        <title>The Global Catalogue of Microorganisms (GCM) 10K type strain sequencing project: providing services to taxonomists for standard genome sequencing and annotation.</title>
        <authorList>
            <consortium name="The Broad Institute Genomics Platform"/>
            <consortium name="The Broad Institute Genome Sequencing Center for Infectious Disease"/>
            <person name="Wu L."/>
            <person name="Ma J."/>
        </authorList>
    </citation>
    <scope>NUCLEOTIDE SEQUENCE [LARGE SCALE GENOMIC DNA]</scope>
    <source>
        <strain evidence="2 3">JCM 13244</strain>
    </source>
</reference>
<dbReference type="EMBL" id="BAAALR010000097">
    <property type="protein sequence ID" value="GAA1722072.1"/>
    <property type="molecule type" value="Genomic_DNA"/>
</dbReference>
<proteinExistence type="predicted"/>